<accession>A0A1X7D1G4</accession>
<dbReference type="PROSITE" id="PS50894">
    <property type="entry name" value="HPT"/>
    <property type="match status" value="1"/>
</dbReference>
<dbReference type="STRING" id="1519643.SAMN06295933_1528"/>
<keyword evidence="1" id="KW-0597">Phosphoprotein</keyword>
<dbReference type="InterPro" id="IPR008207">
    <property type="entry name" value="Sig_transdc_His_kin_Hpt_dom"/>
</dbReference>
<evidence type="ECO:0000259" key="2">
    <source>
        <dbReference type="PROSITE" id="PS50894"/>
    </source>
</evidence>
<dbReference type="RefSeq" id="WP_085100665.1">
    <property type="nucleotide sequence ID" value="NZ_FWZU01000002.1"/>
</dbReference>
<dbReference type="Proteomes" id="UP000192906">
    <property type="component" value="Unassembled WGS sequence"/>
</dbReference>
<evidence type="ECO:0000313" key="4">
    <source>
        <dbReference type="Proteomes" id="UP000192906"/>
    </source>
</evidence>
<protein>
    <submittedName>
        <fullName evidence="3">Hpt domain-containing protein</fullName>
    </submittedName>
</protein>
<evidence type="ECO:0000256" key="1">
    <source>
        <dbReference type="PROSITE-ProRule" id="PRU00110"/>
    </source>
</evidence>
<sequence length="107" mass="11868">MNNSEENDNIVFIESALIDLVPILLDTLAKELAEIEETFGDGDFVKLQELAHSSRGAALTYGFESYAEVLLDLQHAAKSETAEITKYLFCLLHDLLESAEFKVISST</sequence>
<dbReference type="EMBL" id="FWZU01000002">
    <property type="protein sequence ID" value="SMF06959.1"/>
    <property type="molecule type" value="Genomic_DNA"/>
</dbReference>
<dbReference type="GO" id="GO:0004672">
    <property type="term" value="F:protein kinase activity"/>
    <property type="evidence" value="ECO:0007669"/>
    <property type="project" value="UniProtKB-ARBA"/>
</dbReference>
<dbReference type="InterPro" id="IPR036641">
    <property type="entry name" value="HPT_dom_sf"/>
</dbReference>
<name>A0A1X7D1G4_9BACT</name>
<proteinExistence type="predicted"/>
<dbReference type="GO" id="GO:0000160">
    <property type="term" value="P:phosphorelay signal transduction system"/>
    <property type="evidence" value="ECO:0007669"/>
    <property type="project" value="InterPro"/>
</dbReference>
<keyword evidence="4" id="KW-1185">Reference proteome</keyword>
<reference evidence="4" key="1">
    <citation type="submission" date="2017-04" db="EMBL/GenBank/DDBJ databases">
        <authorList>
            <person name="Varghese N."/>
            <person name="Submissions S."/>
        </authorList>
    </citation>
    <scope>NUCLEOTIDE SEQUENCE [LARGE SCALE GENOMIC DNA]</scope>
    <source>
        <strain evidence="4">K3S</strain>
    </source>
</reference>
<feature type="modified residue" description="Phosphohistidine" evidence="1">
    <location>
        <position position="52"/>
    </location>
</feature>
<gene>
    <name evidence="3" type="ORF">SAMN06295933_1528</name>
</gene>
<dbReference type="SUPFAM" id="SSF47226">
    <property type="entry name" value="Histidine-containing phosphotransfer domain, HPT domain"/>
    <property type="match status" value="1"/>
</dbReference>
<evidence type="ECO:0000313" key="3">
    <source>
        <dbReference type="EMBL" id="SMF06959.1"/>
    </source>
</evidence>
<dbReference type="Pfam" id="PF01627">
    <property type="entry name" value="Hpt"/>
    <property type="match status" value="1"/>
</dbReference>
<dbReference type="Gene3D" id="1.20.120.160">
    <property type="entry name" value="HPT domain"/>
    <property type="match status" value="1"/>
</dbReference>
<organism evidence="3 4">
    <name type="scientific">Desulfovibrio gilichinskyi</name>
    <dbReference type="NCBI Taxonomy" id="1519643"/>
    <lineage>
        <taxon>Bacteria</taxon>
        <taxon>Pseudomonadati</taxon>
        <taxon>Thermodesulfobacteriota</taxon>
        <taxon>Desulfovibrionia</taxon>
        <taxon>Desulfovibrionales</taxon>
        <taxon>Desulfovibrionaceae</taxon>
        <taxon>Desulfovibrio</taxon>
    </lineage>
</organism>
<dbReference type="AlphaFoldDB" id="A0A1X7D1G4"/>
<feature type="domain" description="HPt" evidence="2">
    <location>
        <begin position="13"/>
        <end position="107"/>
    </location>
</feature>